<proteinExistence type="predicted"/>
<reference evidence="1 2" key="1">
    <citation type="submission" date="2023-05" db="EMBL/GenBank/DDBJ databases">
        <title>A 100% complete, gapless, phased diploid assembly of the Scenedesmus obliquus UTEX 3031 genome.</title>
        <authorList>
            <person name="Biondi T.C."/>
            <person name="Hanschen E.R."/>
            <person name="Kwon T."/>
            <person name="Eng W."/>
            <person name="Kruse C.P.S."/>
            <person name="Koehler S.I."/>
            <person name="Kunde Y."/>
            <person name="Gleasner C.D."/>
            <person name="You Mak K.T."/>
            <person name="Polle J."/>
            <person name="Hovde B.T."/>
            <person name="Starkenburg S.R."/>
        </authorList>
    </citation>
    <scope>NUCLEOTIDE SEQUENCE [LARGE SCALE GENOMIC DNA]</scope>
    <source>
        <strain evidence="1 2">DOE0152z</strain>
    </source>
</reference>
<dbReference type="PANTHER" id="PTHR43558">
    <property type="entry name" value="REDUCTASE, PUTATIVE (AFU_ORTHOLOGUE AFUA_3G10540)-RELATED"/>
    <property type="match status" value="1"/>
</dbReference>
<sequence length="424" mass="45944">MHNTPPGSYFRGLLRFHGLEDGSGRDALAEAMQHSGDDALFVDEDPQAFEALLNYIRYNSSCSSSSSSSSAAAAQQLLPQTEPQRSMVRAAAHRLGLDAVAAALTPPRDLLEHLHLADVGLREHEEACRASFVSSPAAMVEAWRQGQLLLDVFTPATLASFAYEAYDAKPPYPELFTHCSHPTHAHPAGSSSVVGSMDKFAASFEALTGGLFQGVDWSNMVVAGGAVMACLMRPPDAVEAASHTAAAGQQLWQSWLGPNELCNKTQPHQKLHVSGMFYGPNETVLTTATSGFGDSTSKMMRPWWCAVVLRIYSCPAEVLMGFDIDSCCGAYDGSRVYVTPRARRALNRRQNLADPGRLSPSYESRLAKYARRGFRVAVPGFPGRCSIDSSIYLQPFKELQGLARLLRLEASSKAKGFRPGLSVL</sequence>
<dbReference type="PANTHER" id="PTHR43558:SF6">
    <property type="entry name" value="REDUCTASE, PUTATIVE (AFU_ORTHOLOGUE AFUA_3G10540)-RELATED"/>
    <property type="match status" value="1"/>
</dbReference>
<protein>
    <recommendedName>
        <fullName evidence="3">Potassium channel tetramerisation-type BTB domain-containing protein</fullName>
    </recommendedName>
</protein>
<organism evidence="1 2">
    <name type="scientific">Tetradesmus obliquus</name>
    <name type="common">Green alga</name>
    <name type="synonym">Acutodesmus obliquus</name>
    <dbReference type="NCBI Taxonomy" id="3088"/>
    <lineage>
        <taxon>Eukaryota</taxon>
        <taxon>Viridiplantae</taxon>
        <taxon>Chlorophyta</taxon>
        <taxon>core chlorophytes</taxon>
        <taxon>Chlorophyceae</taxon>
        <taxon>CS clade</taxon>
        <taxon>Sphaeropleales</taxon>
        <taxon>Scenedesmaceae</taxon>
        <taxon>Tetradesmus</taxon>
    </lineage>
</organism>
<keyword evidence="2" id="KW-1185">Reference proteome</keyword>
<accession>A0ABY8UKU5</accession>
<name>A0ABY8UKU5_TETOB</name>
<evidence type="ECO:0008006" key="3">
    <source>
        <dbReference type="Google" id="ProtNLM"/>
    </source>
</evidence>
<evidence type="ECO:0000313" key="2">
    <source>
        <dbReference type="Proteomes" id="UP001244341"/>
    </source>
</evidence>
<gene>
    <name evidence="1" type="ORF">OEZ85_004256</name>
</gene>
<dbReference type="EMBL" id="CP126221">
    <property type="protein sequence ID" value="WIA21882.1"/>
    <property type="molecule type" value="Genomic_DNA"/>
</dbReference>
<evidence type="ECO:0000313" key="1">
    <source>
        <dbReference type="EMBL" id="WIA21882.1"/>
    </source>
</evidence>
<dbReference type="Proteomes" id="UP001244341">
    <property type="component" value="Chromosome 14b"/>
</dbReference>
<dbReference type="InterPro" id="IPR053354">
    <property type="entry name" value="MGDG_epimerase"/>
</dbReference>